<name>A0A482W2M6_ASBVE</name>
<proteinExistence type="predicted"/>
<dbReference type="EMBL" id="QDEB01035868">
    <property type="protein sequence ID" value="RZC39286.1"/>
    <property type="molecule type" value="Genomic_DNA"/>
</dbReference>
<dbReference type="Proteomes" id="UP000292052">
    <property type="component" value="Unassembled WGS sequence"/>
</dbReference>
<comment type="caution">
    <text evidence="1">The sequence shown here is derived from an EMBL/GenBank/DDBJ whole genome shotgun (WGS) entry which is preliminary data.</text>
</comment>
<reference evidence="1 2" key="1">
    <citation type="submission" date="2017-03" db="EMBL/GenBank/DDBJ databases">
        <title>Genome of the blue death feigning beetle - Asbolus verrucosus.</title>
        <authorList>
            <person name="Rider S.D."/>
        </authorList>
    </citation>
    <scope>NUCLEOTIDE SEQUENCE [LARGE SCALE GENOMIC DNA]</scope>
    <source>
        <strain evidence="1">Butters</strain>
        <tissue evidence="1">Head and leg muscle</tissue>
    </source>
</reference>
<gene>
    <name evidence="1" type="ORF">BDFB_012636</name>
</gene>
<evidence type="ECO:0000313" key="1">
    <source>
        <dbReference type="EMBL" id="RZC39286.1"/>
    </source>
</evidence>
<protein>
    <submittedName>
        <fullName evidence="1">Uncharacterized protein</fullName>
    </submittedName>
</protein>
<dbReference type="AlphaFoldDB" id="A0A482W2M6"/>
<keyword evidence="2" id="KW-1185">Reference proteome</keyword>
<evidence type="ECO:0000313" key="2">
    <source>
        <dbReference type="Proteomes" id="UP000292052"/>
    </source>
</evidence>
<sequence length="76" mass="8975">MLPQRNSTHRALSGGKSTLADFLLADDRFRQCRHQIPFWKRYIFEGFLREKAVQQTALSVNLKKNHHSPRNQSWLP</sequence>
<accession>A0A482W2M6</accession>
<organism evidence="1 2">
    <name type="scientific">Asbolus verrucosus</name>
    <name type="common">Desert ironclad beetle</name>
    <dbReference type="NCBI Taxonomy" id="1661398"/>
    <lineage>
        <taxon>Eukaryota</taxon>
        <taxon>Metazoa</taxon>
        <taxon>Ecdysozoa</taxon>
        <taxon>Arthropoda</taxon>
        <taxon>Hexapoda</taxon>
        <taxon>Insecta</taxon>
        <taxon>Pterygota</taxon>
        <taxon>Neoptera</taxon>
        <taxon>Endopterygota</taxon>
        <taxon>Coleoptera</taxon>
        <taxon>Polyphaga</taxon>
        <taxon>Cucujiformia</taxon>
        <taxon>Tenebrionidae</taxon>
        <taxon>Pimeliinae</taxon>
        <taxon>Asbolus</taxon>
    </lineage>
</organism>
<dbReference type="OrthoDB" id="10453462at2759"/>